<feature type="repeat" description="PPR" evidence="3">
    <location>
        <begin position="347"/>
        <end position="381"/>
    </location>
</feature>
<dbReference type="InterPro" id="IPR011990">
    <property type="entry name" value="TPR-like_helical_dom_sf"/>
</dbReference>
<sequence>MLRSFSRANTKPEFLLQSKRRPSGGAITISVFSSAVAQNQASLTPITSTLLQKCNSLAQAKLIHQQLLVQGLYQDFTTRLVSAYLTHNAPSHSISILERLTPSTSVVFCWNTIIRRSLRLGFSHDVLSLFRRMLRLHCPPDHYTFPFVLKACGEPPSFRSGAAVHAVVSTTGFDSNVFVCNALVAMYARCGELDDARQMFEEMHDKGICDIVSWNSIVAAYTQSRDAKNAVELFRIMTNDSEIHPDIVSLVNVLPACGSLGASLHGMQLHAFALRRGLFEDVFVGNALMDMYAKCRMIEQANKVFESMEVKDVVSWNAMVTGYSQAGRFEEALGLFEKMREEKIELDVVSWSAVIAGYAQKGHGYEALGVFRQMQLCGSKPNVVTLVSVLSGCASIAALLQGKETHCYAIKCVLNYDWNDPGEDLMVINGLIDMYAKCKSTNVARLMFDSVAPSDRNVVTWTVMIGGYAQHGEANDALKLFSEMLQEGNSMKPNTFTICCALMACAHLAALRFGKQIHAYILRNRYESVMLFMENCLIDMYSKSGDIHAARVVFDNMQHRNSVSWTSLLTGYGMHGYGEEAIKVLDDMRAAGFVPDGITFLVLLYVCSHSGMVDQGIRFFESMHTEYSVTPELDHYACMVDLLGRAGRFGQALELVHSMPMEPTAIVWIALLSGCRIHGNVELGEYAAAQLQELGSENDGSYTLLSNIYANARRWRDVARVRSLMKYSGVKKRPGCSWVQGKKGTATFYVGDRSHPQFEQIYKLLADLIQRIKAIGFVPETNCALHDVDDEEKGDLLFEHSEKLALAYGILVSTRGVPIHITKNLRVCSDCHNAFTYISMIIDNEIILRDSSRFHHFKSGSCSCRGYW</sequence>
<feature type="repeat" description="PPR" evidence="3">
    <location>
        <begin position="457"/>
        <end position="491"/>
    </location>
</feature>
<dbReference type="Proteomes" id="UP000593576">
    <property type="component" value="Unassembled WGS sequence"/>
</dbReference>
<evidence type="ECO:0000259" key="4">
    <source>
        <dbReference type="Pfam" id="PF14432"/>
    </source>
</evidence>
<proteinExistence type="inferred from homology"/>
<dbReference type="OrthoDB" id="185373at2759"/>
<dbReference type="NCBIfam" id="TIGR00756">
    <property type="entry name" value="PPR"/>
    <property type="match status" value="8"/>
</dbReference>
<dbReference type="Pfam" id="PF01535">
    <property type="entry name" value="PPR"/>
    <property type="match status" value="4"/>
</dbReference>
<dbReference type="GO" id="GO:0009451">
    <property type="term" value="P:RNA modification"/>
    <property type="evidence" value="ECO:0007669"/>
    <property type="project" value="InterPro"/>
</dbReference>
<keyword evidence="6" id="KW-1185">Reference proteome</keyword>
<evidence type="ECO:0000313" key="5">
    <source>
        <dbReference type="EMBL" id="MBA0871190.1"/>
    </source>
</evidence>
<evidence type="ECO:0000313" key="6">
    <source>
        <dbReference type="Proteomes" id="UP000593576"/>
    </source>
</evidence>
<feature type="repeat" description="PPR" evidence="3">
    <location>
        <begin position="312"/>
        <end position="346"/>
    </location>
</feature>
<dbReference type="FunFam" id="1.25.40.10:FF:000348">
    <property type="entry name" value="Pentatricopeptide repeat-containing protein chloroplastic"/>
    <property type="match status" value="1"/>
</dbReference>
<dbReference type="PROSITE" id="PS51375">
    <property type="entry name" value="PPR"/>
    <property type="match status" value="6"/>
</dbReference>
<dbReference type="PANTHER" id="PTHR47926">
    <property type="entry name" value="PENTATRICOPEPTIDE REPEAT-CONTAINING PROTEIN"/>
    <property type="match status" value="1"/>
</dbReference>
<dbReference type="InterPro" id="IPR002885">
    <property type="entry name" value="PPR_rpt"/>
</dbReference>
<evidence type="ECO:0000256" key="3">
    <source>
        <dbReference type="PROSITE-ProRule" id="PRU00708"/>
    </source>
</evidence>
<dbReference type="FunFam" id="1.25.40.10:FF:000305">
    <property type="entry name" value="Pentatricopeptide repeat-containing protein mitochondrial"/>
    <property type="match status" value="1"/>
</dbReference>
<dbReference type="Pfam" id="PF13041">
    <property type="entry name" value="PPR_2"/>
    <property type="match status" value="3"/>
</dbReference>
<dbReference type="InterPro" id="IPR046849">
    <property type="entry name" value="E2_motif"/>
</dbReference>
<dbReference type="Pfam" id="PF14432">
    <property type="entry name" value="DYW_deaminase"/>
    <property type="match status" value="1"/>
</dbReference>
<evidence type="ECO:0000256" key="1">
    <source>
        <dbReference type="ARBA" id="ARBA00006643"/>
    </source>
</evidence>
<protein>
    <recommendedName>
        <fullName evidence="4">DYW domain-containing protein</fullName>
    </recommendedName>
</protein>
<dbReference type="PANTHER" id="PTHR47926:SF445">
    <property type="entry name" value="DYW DOMAIN-CONTAINING PROTEIN"/>
    <property type="match status" value="1"/>
</dbReference>
<dbReference type="Pfam" id="PF20430">
    <property type="entry name" value="Eplus_motif"/>
    <property type="match status" value="1"/>
</dbReference>
<accession>A0A7J9MJN5</accession>
<comment type="similarity">
    <text evidence="1">Belongs to the PPR family. PCMP-H subfamily.</text>
</comment>
<dbReference type="FunFam" id="1.25.40.10:FF:000344">
    <property type="entry name" value="Pentatricopeptide repeat-containing protein"/>
    <property type="match status" value="1"/>
</dbReference>
<dbReference type="GO" id="GO:0003723">
    <property type="term" value="F:RNA binding"/>
    <property type="evidence" value="ECO:0007669"/>
    <property type="project" value="InterPro"/>
</dbReference>
<feature type="domain" description="DYW" evidence="4">
    <location>
        <begin position="776"/>
        <end position="868"/>
    </location>
</feature>
<dbReference type="AlphaFoldDB" id="A0A7J9MJN5"/>
<organism evidence="5 6">
    <name type="scientific">Gossypium schwendimanii</name>
    <name type="common">Cotton</name>
    <dbReference type="NCBI Taxonomy" id="34291"/>
    <lineage>
        <taxon>Eukaryota</taxon>
        <taxon>Viridiplantae</taxon>
        <taxon>Streptophyta</taxon>
        <taxon>Embryophyta</taxon>
        <taxon>Tracheophyta</taxon>
        <taxon>Spermatophyta</taxon>
        <taxon>Magnoliopsida</taxon>
        <taxon>eudicotyledons</taxon>
        <taxon>Gunneridae</taxon>
        <taxon>Pentapetalae</taxon>
        <taxon>rosids</taxon>
        <taxon>malvids</taxon>
        <taxon>Malvales</taxon>
        <taxon>Malvaceae</taxon>
        <taxon>Malvoideae</taxon>
        <taxon>Gossypium</taxon>
    </lineage>
</organism>
<comment type="caution">
    <text evidence="5">The sequence shown here is derived from an EMBL/GenBank/DDBJ whole genome shotgun (WGS) entry which is preliminary data.</text>
</comment>
<dbReference type="GO" id="GO:0008270">
    <property type="term" value="F:zinc ion binding"/>
    <property type="evidence" value="ECO:0007669"/>
    <property type="project" value="InterPro"/>
</dbReference>
<gene>
    <name evidence="5" type="ORF">Goshw_022339</name>
</gene>
<dbReference type="Pfam" id="PF20431">
    <property type="entry name" value="E_motif"/>
    <property type="match status" value="1"/>
</dbReference>
<dbReference type="Gene3D" id="1.25.40.10">
    <property type="entry name" value="Tetratricopeptide repeat domain"/>
    <property type="match status" value="5"/>
</dbReference>
<evidence type="ECO:0000256" key="2">
    <source>
        <dbReference type="ARBA" id="ARBA00022737"/>
    </source>
</evidence>
<keyword evidence="2" id="KW-0677">Repeat</keyword>
<reference evidence="5 6" key="1">
    <citation type="journal article" date="2019" name="Genome Biol. Evol.">
        <title>Insights into the evolution of the New World diploid cottons (Gossypium, subgenus Houzingenia) based on genome sequencing.</title>
        <authorList>
            <person name="Grover C.E."/>
            <person name="Arick M.A. 2nd"/>
            <person name="Thrash A."/>
            <person name="Conover J.L."/>
            <person name="Sanders W.S."/>
            <person name="Peterson D.G."/>
            <person name="Frelichowski J.E."/>
            <person name="Scheffler J.A."/>
            <person name="Scheffler B.E."/>
            <person name="Wendel J.F."/>
        </authorList>
    </citation>
    <scope>NUCLEOTIDE SEQUENCE [LARGE SCALE GENOMIC DNA]</scope>
    <source>
        <strain evidence="5">1</strain>
        <tissue evidence="5">Leaf</tissue>
    </source>
</reference>
<dbReference type="InterPro" id="IPR046848">
    <property type="entry name" value="E_motif"/>
</dbReference>
<name>A0A7J9MJN5_GOSSC</name>
<dbReference type="InterPro" id="IPR032867">
    <property type="entry name" value="DYW_dom"/>
</dbReference>
<dbReference type="InterPro" id="IPR046960">
    <property type="entry name" value="PPR_At4g14850-like_plant"/>
</dbReference>
<feature type="repeat" description="PPR" evidence="3">
    <location>
        <begin position="561"/>
        <end position="595"/>
    </location>
</feature>
<feature type="repeat" description="PPR" evidence="3">
    <location>
        <begin position="106"/>
        <end position="140"/>
    </location>
</feature>
<dbReference type="EMBL" id="JABFAF010000011">
    <property type="protein sequence ID" value="MBA0871190.1"/>
    <property type="molecule type" value="Genomic_DNA"/>
</dbReference>
<feature type="repeat" description="PPR" evidence="3">
    <location>
        <begin position="176"/>
        <end position="210"/>
    </location>
</feature>